<proteinExistence type="predicted"/>
<dbReference type="Proteomes" id="UP000765509">
    <property type="component" value="Unassembled WGS sequence"/>
</dbReference>
<dbReference type="Gene3D" id="3.30.420.10">
    <property type="entry name" value="Ribonuclease H-like superfamily/Ribonuclease H"/>
    <property type="match status" value="1"/>
</dbReference>
<gene>
    <name evidence="2" type="ORF">O181_007212</name>
</gene>
<dbReference type="InterPro" id="IPR036397">
    <property type="entry name" value="RNaseH_sf"/>
</dbReference>
<reference evidence="2" key="1">
    <citation type="submission" date="2021-03" db="EMBL/GenBank/DDBJ databases">
        <title>Draft genome sequence of rust myrtle Austropuccinia psidii MF-1, a brazilian biotype.</title>
        <authorList>
            <person name="Quecine M.C."/>
            <person name="Pachon D.M.R."/>
            <person name="Bonatelli M.L."/>
            <person name="Correr F.H."/>
            <person name="Franceschini L.M."/>
            <person name="Leite T.F."/>
            <person name="Margarido G.R.A."/>
            <person name="Almeida C.A."/>
            <person name="Ferrarezi J.A."/>
            <person name="Labate C.A."/>
        </authorList>
    </citation>
    <scope>NUCLEOTIDE SEQUENCE</scope>
    <source>
        <strain evidence="2">MF-1</strain>
    </source>
</reference>
<name>A0A9Q3BLH3_9BASI</name>
<dbReference type="Pfam" id="PF25597">
    <property type="entry name" value="SH3_retrovirus"/>
    <property type="match status" value="1"/>
</dbReference>
<sequence>MFKNLAASWGFIHTFYPTATPENNGFAEGANHTILEKVRCLLIRSNLSCGWKLAATSEEGLLLGFENDNSSYWILQLQDKRVVVTRNALFIEDNFPFLDESSHTDCSRWVDTCDETNVFFDFNDSVVDDSYDSPLEGNQTVAQESTSQCVAEQHDQVIILDNPWRIRVIGPWHLTLIRGDVDQTNILPFPCRPKLLTSMGDDDALSYPKAVSGWDNSPTCFSAIEKELKMMRDLEFWDVVKFGPHYKAVGTTWVFKRKNKITAAKTEYKHNCVPRVLHKALARNTQKPFQQLVGCTL</sequence>
<dbReference type="InterPro" id="IPR012337">
    <property type="entry name" value="RNaseH-like_sf"/>
</dbReference>
<evidence type="ECO:0000259" key="1">
    <source>
        <dbReference type="Pfam" id="PF25597"/>
    </source>
</evidence>
<dbReference type="SUPFAM" id="SSF53098">
    <property type="entry name" value="Ribonuclease H-like"/>
    <property type="match status" value="1"/>
</dbReference>
<protein>
    <recommendedName>
        <fullName evidence="1">Retroviral polymerase SH3-like domain-containing protein</fullName>
    </recommendedName>
</protein>
<feature type="domain" description="Retroviral polymerase SH3-like" evidence="1">
    <location>
        <begin position="52"/>
        <end position="100"/>
    </location>
</feature>
<dbReference type="InterPro" id="IPR057670">
    <property type="entry name" value="SH3_retrovirus"/>
</dbReference>
<evidence type="ECO:0000313" key="3">
    <source>
        <dbReference type="Proteomes" id="UP000765509"/>
    </source>
</evidence>
<accession>A0A9Q3BLH3</accession>
<keyword evidence="3" id="KW-1185">Reference proteome</keyword>
<evidence type="ECO:0000313" key="2">
    <source>
        <dbReference type="EMBL" id="MBW0467497.1"/>
    </source>
</evidence>
<comment type="caution">
    <text evidence="2">The sequence shown here is derived from an EMBL/GenBank/DDBJ whole genome shotgun (WGS) entry which is preliminary data.</text>
</comment>
<dbReference type="GO" id="GO:0003676">
    <property type="term" value="F:nucleic acid binding"/>
    <property type="evidence" value="ECO:0007669"/>
    <property type="project" value="InterPro"/>
</dbReference>
<organism evidence="2 3">
    <name type="scientific">Austropuccinia psidii MF-1</name>
    <dbReference type="NCBI Taxonomy" id="1389203"/>
    <lineage>
        <taxon>Eukaryota</taxon>
        <taxon>Fungi</taxon>
        <taxon>Dikarya</taxon>
        <taxon>Basidiomycota</taxon>
        <taxon>Pucciniomycotina</taxon>
        <taxon>Pucciniomycetes</taxon>
        <taxon>Pucciniales</taxon>
        <taxon>Sphaerophragmiaceae</taxon>
        <taxon>Austropuccinia</taxon>
    </lineage>
</organism>
<dbReference type="AlphaFoldDB" id="A0A9Q3BLH3"/>
<dbReference type="OrthoDB" id="3344688at2759"/>
<dbReference type="EMBL" id="AVOT02001597">
    <property type="protein sequence ID" value="MBW0467497.1"/>
    <property type="molecule type" value="Genomic_DNA"/>
</dbReference>